<evidence type="ECO:0000256" key="2">
    <source>
        <dbReference type="ARBA" id="ARBA00007650"/>
    </source>
</evidence>
<organism evidence="14">
    <name type="scientific">Gracilaria firma</name>
    <dbReference type="NCBI Taxonomy" id="2510791"/>
    <lineage>
        <taxon>Eukaryota</taxon>
        <taxon>Rhodophyta</taxon>
        <taxon>Florideophyceae</taxon>
        <taxon>Rhodymeniophycidae</taxon>
        <taxon>Gracilariales</taxon>
        <taxon>Gracilariaceae</taxon>
        <taxon>Gracilaria</taxon>
    </lineage>
</organism>
<name>A0A2Z2JIQ0_9FLOR</name>
<keyword evidence="14" id="KW-0150">Chloroplast</keyword>
<feature type="domain" description="SecA family profile" evidence="13">
    <location>
        <begin position="1"/>
        <end position="668"/>
    </location>
</feature>
<dbReference type="PROSITE" id="PS01312">
    <property type="entry name" value="SECA"/>
    <property type="match status" value="1"/>
</dbReference>
<dbReference type="GO" id="GO:0005829">
    <property type="term" value="C:cytosol"/>
    <property type="evidence" value="ECO:0007669"/>
    <property type="project" value="TreeGrafter"/>
</dbReference>
<dbReference type="InterPro" id="IPR000185">
    <property type="entry name" value="SecA"/>
</dbReference>
<accession>A0A2Z2JIQ0</accession>
<dbReference type="SUPFAM" id="SSF81767">
    <property type="entry name" value="Pre-protein crosslinking domain of SecA"/>
    <property type="match status" value="1"/>
</dbReference>
<feature type="binding site" evidence="10">
    <location>
        <position position="487"/>
    </location>
    <ligand>
        <name>ATP</name>
        <dbReference type="ChEBI" id="CHEBI:30616"/>
    </ligand>
</feature>
<keyword evidence="3 10" id="KW-0813">Transport</keyword>
<dbReference type="InterPro" id="IPR011130">
    <property type="entry name" value="SecA_preprotein_X-link_dom"/>
</dbReference>
<dbReference type="Gene3D" id="3.90.1440.10">
    <property type="entry name" value="SecA, preprotein cross-linking domain"/>
    <property type="match status" value="1"/>
</dbReference>
<evidence type="ECO:0000313" key="14">
    <source>
        <dbReference type="EMBL" id="ART65173.1"/>
    </source>
</evidence>
<dbReference type="InterPro" id="IPR011115">
    <property type="entry name" value="SecA_DEAD"/>
</dbReference>
<dbReference type="GO" id="GO:0009535">
    <property type="term" value="C:chloroplast thylakoid membrane"/>
    <property type="evidence" value="ECO:0007669"/>
    <property type="project" value="UniProtKB-SubCell"/>
</dbReference>
<dbReference type="SMART" id="SM00958">
    <property type="entry name" value="SecA_PP_bind"/>
    <property type="match status" value="1"/>
</dbReference>
<dbReference type="SUPFAM" id="SSF52540">
    <property type="entry name" value="P-loop containing nucleoside triphosphate hydrolases"/>
    <property type="match status" value="2"/>
</dbReference>
<dbReference type="SUPFAM" id="SSF81886">
    <property type="entry name" value="Helical scaffold and wing domains of SecA"/>
    <property type="match status" value="1"/>
</dbReference>
<dbReference type="GO" id="GO:0006605">
    <property type="term" value="P:protein targeting"/>
    <property type="evidence" value="ECO:0007669"/>
    <property type="project" value="UniProtKB-UniRule"/>
</dbReference>
<dbReference type="EMBL" id="KY018922">
    <property type="protein sequence ID" value="ART65173.1"/>
    <property type="molecule type" value="Genomic_DNA"/>
</dbReference>
<protein>
    <recommendedName>
        <fullName evidence="10 11">Protein translocase subunit SecA</fullName>
        <ecNumber evidence="10">7.4.2.8</ecNumber>
    </recommendedName>
</protein>
<evidence type="ECO:0000256" key="1">
    <source>
        <dbReference type="ARBA" id="ARBA00004170"/>
    </source>
</evidence>
<comment type="function">
    <text evidence="10">Has a central role in coupling the hydrolysis of ATP to the transfer of proteins across the thylakoid membrane.</text>
</comment>
<evidence type="ECO:0000256" key="7">
    <source>
        <dbReference type="ARBA" id="ARBA00022967"/>
    </source>
</evidence>
<dbReference type="NCBIfam" id="NF009538">
    <property type="entry name" value="PRK12904.1"/>
    <property type="match status" value="1"/>
</dbReference>
<dbReference type="InterPro" id="IPR036670">
    <property type="entry name" value="SecA_X-link_sf"/>
</dbReference>
<feature type="domain" description="Helicase ATP-binding" evidence="12">
    <location>
        <begin position="81"/>
        <end position="239"/>
    </location>
</feature>
<dbReference type="CDD" id="cd18803">
    <property type="entry name" value="SF2_C_secA"/>
    <property type="match status" value="1"/>
</dbReference>
<evidence type="ECO:0000259" key="12">
    <source>
        <dbReference type="PROSITE" id="PS51192"/>
    </source>
</evidence>
<dbReference type="Pfam" id="PF01043">
    <property type="entry name" value="SecA_PP_bind"/>
    <property type="match status" value="1"/>
</dbReference>
<geneLocation type="chloroplast" evidence="14"/>
<sequence length="884" mass="102917">MLNFLQKNRLQKFQSTINDIHIIGNKLANYSNTELKKQTSKLKKKLNQNYDLTQILPESIATAKEAIKRSTGMILFDVQLIGSIVLHQGKIAEMKTGEGKTIVAITTAYLNALTEQGVHIITVNDYLAKRDSELAQKILSYVDLRVGLIKQSMNYEEKKQGYNADITYITNSELGFDYLRDNMAIDSSQIVQRGFNFAIIDEVDSILIDEARTPLIISGPFDIATNKYKNCTLIANQLYNNLDYEIDEKTKSIFLTEQGISKCENILHIDNLYDINNSWIQYLLNALKAKELFLKNQHYIIKNNEIIIVDEFTGRIMQGRKWSDGLHQAIESKENLPIQQENKTLASITYQNLFLLYKKLSGMTGTAKTEETELDKIYNLEVIEIPTNKPCKRQDLPDLVYKTEYTKWQSIANECCDMYHIGRPTLIGTTNVEKSELLATMLKALKVPFNLLNAKPENVSREAEIITQAGRKKTITISTNMAGRGTDIILGGNPEALSKLILNHYLQYQLGLTEKCKYPIDKIEHQISNIINNLVLNVKELDIYKEPNLNIVRIKDYIEKIINSKNIKFHEEDKLKKIYLNILNEYKNICYQERKDVLELGGLYVIGTERHESRRIDNQLRGRAGRQGDIGASRFFLSLQDNLLRIFGGDKIFQLMEKLNIDEDTPIESIILSKSLDSAQKKVESYFYDTRKQLFEYDEVINNQRQAIYTERRRILKSDFTRDCIIEYAESTIDEILITFHQEDNIKNKNNIIKKIYQLLNLTENFNLNIWKDMSYKQTKQFLYEQLRISYDLRESYLEQLRPGLSRKLEKYYLLQQIDKAWQDHLDKMNILRESIGWRSYGQQDPLIEYKNEAFSLFINMVTYIRQTVTYLTMRSRLIININK</sequence>
<keyword evidence="9 10" id="KW-0472">Membrane</keyword>
<dbReference type="GO" id="GO:0005886">
    <property type="term" value="C:plasma membrane"/>
    <property type="evidence" value="ECO:0007669"/>
    <property type="project" value="TreeGrafter"/>
</dbReference>
<dbReference type="InterPro" id="IPR014001">
    <property type="entry name" value="Helicase_ATP-bd"/>
</dbReference>
<dbReference type="InterPro" id="IPR014018">
    <property type="entry name" value="SecA_motor_DEAD"/>
</dbReference>
<keyword evidence="8 10" id="KW-0811">Translocation</keyword>
<keyword evidence="14" id="KW-0934">Plastid</keyword>
<dbReference type="PANTHER" id="PTHR30612:SF0">
    <property type="entry name" value="CHLOROPLAST PROTEIN-TRANSPORTING ATPASE"/>
    <property type="match status" value="1"/>
</dbReference>
<evidence type="ECO:0000256" key="6">
    <source>
        <dbReference type="ARBA" id="ARBA00022927"/>
    </source>
</evidence>
<proteinExistence type="inferred from homology"/>
<dbReference type="InterPro" id="IPR020937">
    <property type="entry name" value="SecA_CS"/>
</dbReference>
<dbReference type="Pfam" id="PF07516">
    <property type="entry name" value="SecA_SW"/>
    <property type="match status" value="1"/>
</dbReference>
<dbReference type="FunFam" id="3.40.50.300:FF:000429">
    <property type="entry name" value="Preprotein translocase subunit SecA"/>
    <property type="match status" value="1"/>
</dbReference>
<dbReference type="GeneID" id="37500358"/>
<dbReference type="PROSITE" id="PS51196">
    <property type="entry name" value="SECA_MOTOR_DEAD"/>
    <property type="match status" value="1"/>
</dbReference>
<dbReference type="RefSeq" id="YP_009497909.1">
    <property type="nucleotide sequence ID" value="NC_038051.1"/>
</dbReference>
<evidence type="ECO:0000256" key="9">
    <source>
        <dbReference type="ARBA" id="ARBA00023136"/>
    </source>
</evidence>
<comment type="catalytic activity">
    <reaction evidence="10">
        <text>ATP + H2O + cellular proteinSide 1 = ADP + phosphate + cellular proteinSide 2.</text>
        <dbReference type="EC" id="7.4.2.8"/>
    </reaction>
</comment>
<dbReference type="GO" id="GO:0017038">
    <property type="term" value="P:protein import"/>
    <property type="evidence" value="ECO:0007669"/>
    <property type="project" value="InterPro"/>
</dbReference>
<dbReference type="InterPro" id="IPR036266">
    <property type="entry name" value="SecA_Wing/Scaffold_sf"/>
</dbReference>
<dbReference type="EC" id="7.4.2.8" evidence="10"/>
<dbReference type="InterPro" id="IPR027417">
    <property type="entry name" value="P-loop_NTPase"/>
</dbReference>
<dbReference type="CDD" id="cd17928">
    <property type="entry name" value="DEXDc_SecA"/>
    <property type="match status" value="1"/>
</dbReference>
<evidence type="ECO:0000256" key="8">
    <source>
        <dbReference type="ARBA" id="ARBA00023010"/>
    </source>
</evidence>
<dbReference type="Gene3D" id="3.40.50.300">
    <property type="entry name" value="P-loop containing nucleotide triphosphate hydrolases"/>
    <property type="match status" value="2"/>
</dbReference>
<dbReference type="PRINTS" id="PR00906">
    <property type="entry name" value="SECA"/>
</dbReference>
<dbReference type="Pfam" id="PF07517">
    <property type="entry name" value="SecA_DEAD"/>
    <property type="match status" value="1"/>
</dbReference>
<evidence type="ECO:0000256" key="5">
    <source>
        <dbReference type="ARBA" id="ARBA00022840"/>
    </source>
</evidence>
<reference evidence="14" key="1">
    <citation type="submission" date="2016-10" db="EMBL/GenBank/DDBJ databases">
        <title>Early insights into the genome sequencing of Gracilaria changii (Rhodophyta, Gracilariales).</title>
        <authorList>
            <person name="Ho C.-L."/>
        </authorList>
    </citation>
    <scope>NUCLEOTIDE SEQUENCE</scope>
</reference>
<dbReference type="FunFam" id="3.90.1440.10:FF:000003">
    <property type="entry name" value="Preprotein translocase SecA subunit"/>
    <property type="match status" value="1"/>
</dbReference>
<dbReference type="InterPro" id="IPR044722">
    <property type="entry name" value="SecA_SF2_C"/>
</dbReference>
<keyword evidence="6 10" id="KW-0653">Protein transport</keyword>
<dbReference type="HAMAP" id="MF_01382">
    <property type="entry name" value="SecA"/>
    <property type="match status" value="1"/>
</dbReference>
<dbReference type="AlphaFoldDB" id="A0A2Z2JIQ0"/>
<comment type="similarity">
    <text evidence="2 10 11">Belongs to the SecA family.</text>
</comment>
<feature type="binding site" evidence="10">
    <location>
        <begin position="97"/>
        <end position="101"/>
    </location>
    <ligand>
        <name>ATP</name>
        <dbReference type="ChEBI" id="CHEBI:30616"/>
    </ligand>
</feature>
<evidence type="ECO:0000256" key="11">
    <source>
        <dbReference type="RuleBase" id="RU003874"/>
    </source>
</evidence>
<dbReference type="PANTHER" id="PTHR30612">
    <property type="entry name" value="SECA INNER MEMBRANE COMPONENT OF SEC PROTEIN SECRETION SYSTEM"/>
    <property type="match status" value="1"/>
</dbReference>
<evidence type="ECO:0000259" key="13">
    <source>
        <dbReference type="PROSITE" id="PS51196"/>
    </source>
</evidence>
<feature type="binding site" evidence="10">
    <location>
        <position position="79"/>
    </location>
    <ligand>
        <name>ATP</name>
        <dbReference type="ChEBI" id="CHEBI:30616"/>
    </ligand>
</feature>
<evidence type="ECO:0000256" key="4">
    <source>
        <dbReference type="ARBA" id="ARBA00022741"/>
    </source>
</evidence>
<keyword evidence="4 10" id="KW-0547">Nucleotide-binding</keyword>
<dbReference type="GO" id="GO:0008564">
    <property type="term" value="F:protein-exporting ATPase activity"/>
    <property type="evidence" value="ECO:0007669"/>
    <property type="project" value="UniProtKB-EC"/>
</dbReference>
<comment type="subcellular location">
    <subcellularLocation>
        <location evidence="1">Membrane</location>
        <topology evidence="1">Peripheral membrane protein</topology>
    </subcellularLocation>
    <subcellularLocation>
        <location evidence="10">Plastid</location>
        <location evidence="10">Chloroplast stroma</location>
    </subcellularLocation>
    <subcellularLocation>
        <location evidence="10">Plastid</location>
        <location evidence="10">Chloroplast thylakoid membrane</location>
        <topology evidence="10">Peripheral membrane protein</topology>
    </subcellularLocation>
    <text evidence="10">A minor fraction is associated with the chloroplast thylakoid membrane.</text>
</comment>
<dbReference type="GO" id="GO:0009570">
    <property type="term" value="C:chloroplast stroma"/>
    <property type="evidence" value="ECO:0007669"/>
    <property type="project" value="UniProtKB-SubCell"/>
</dbReference>
<evidence type="ECO:0000256" key="3">
    <source>
        <dbReference type="ARBA" id="ARBA00022448"/>
    </source>
</evidence>
<dbReference type="Pfam" id="PF21090">
    <property type="entry name" value="P-loop_SecA"/>
    <property type="match status" value="1"/>
</dbReference>
<dbReference type="SMART" id="SM00957">
    <property type="entry name" value="SecA_DEAD"/>
    <property type="match status" value="1"/>
</dbReference>
<gene>
    <name evidence="10 14" type="primary">secA</name>
</gene>
<dbReference type="Gene3D" id="1.10.3060.10">
    <property type="entry name" value="Helical scaffold and wing domains of SecA"/>
    <property type="match status" value="1"/>
</dbReference>
<dbReference type="InterPro" id="IPR011116">
    <property type="entry name" value="SecA_Wing/Scaffold"/>
</dbReference>
<dbReference type="GO" id="GO:0005524">
    <property type="term" value="F:ATP binding"/>
    <property type="evidence" value="ECO:0007669"/>
    <property type="project" value="UniProtKB-UniRule"/>
</dbReference>
<keyword evidence="5 10" id="KW-0067">ATP-binding</keyword>
<keyword evidence="10" id="KW-0793">Thylakoid</keyword>
<keyword evidence="7 10" id="KW-1278">Translocase</keyword>
<dbReference type="PROSITE" id="PS51192">
    <property type="entry name" value="HELICASE_ATP_BIND_1"/>
    <property type="match status" value="1"/>
</dbReference>
<dbReference type="GO" id="GO:0065002">
    <property type="term" value="P:intracellular protein transmembrane transport"/>
    <property type="evidence" value="ECO:0007669"/>
    <property type="project" value="UniProtKB-UniRule"/>
</dbReference>
<evidence type="ECO:0000256" key="10">
    <source>
        <dbReference type="HAMAP-Rule" id="MF_01382"/>
    </source>
</evidence>
<dbReference type="NCBIfam" id="TIGR00963">
    <property type="entry name" value="secA"/>
    <property type="match status" value="1"/>
</dbReference>